<dbReference type="EMBL" id="QNBC01000040">
    <property type="protein sequence ID" value="RKX66529.1"/>
    <property type="molecule type" value="Genomic_DNA"/>
</dbReference>
<dbReference type="CDD" id="cd02803">
    <property type="entry name" value="OYE_like_FMN_family"/>
    <property type="match status" value="1"/>
</dbReference>
<dbReference type="Gene3D" id="3.20.20.70">
    <property type="entry name" value="Aldolase class I"/>
    <property type="match status" value="1"/>
</dbReference>
<comment type="caution">
    <text evidence="12">The sequence shown here is derived from an EMBL/GenBank/DDBJ whole genome shotgun (WGS) entry which is preliminary data.</text>
</comment>
<dbReference type="Pfam" id="PF07992">
    <property type="entry name" value="Pyr_redox_2"/>
    <property type="match status" value="1"/>
</dbReference>
<keyword evidence="5" id="KW-0288">FMN</keyword>
<organism evidence="12 13">
    <name type="scientific">candidate division TA06 bacterium</name>
    <dbReference type="NCBI Taxonomy" id="2250710"/>
    <lineage>
        <taxon>Bacteria</taxon>
        <taxon>Bacteria division TA06</taxon>
    </lineage>
</organism>
<keyword evidence="6" id="KW-0479">Metal-binding</keyword>
<dbReference type="InterPro" id="IPR001155">
    <property type="entry name" value="OxRdtase_FMN_N"/>
</dbReference>
<evidence type="ECO:0000256" key="3">
    <source>
        <dbReference type="ARBA" id="ARBA00011048"/>
    </source>
</evidence>
<evidence type="ECO:0000259" key="10">
    <source>
        <dbReference type="Pfam" id="PF00724"/>
    </source>
</evidence>
<dbReference type="Gene3D" id="3.40.50.720">
    <property type="entry name" value="NAD(P)-binding Rossmann-like Domain"/>
    <property type="match status" value="1"/>
</dbReference>
<dbReference type="PANTHER" id="PTHR42917:SF2">
    <property type="entry name" value="2,4-DIENOYL-COA REDUCTASE [(2E)-ENOYL-COA-PRODUCING]"/>
    <property type="match status" value="1"/>
</dbReference>
<dbReference type="SUPFAM" id="SSF51905">
    <property type="entry name" value="FAD/NAD(P)-binding domain"/>
    <property type="match status" value="1"/>
</dbReference>
<evidence type="ECO:0000256" key="8">
    <source>
        <dbReference type="ARBA" id="ARBA00023004"/>
    </source>
</evidence>
<dbReference type="Pfam" id="PF00724">
    <property type="entry name" value="Oxidored_FMN"/>
    <property type="match status" value="1"/>
</dbReference>
<keyword evidence="4" id="KW-0285">Flavoprotein</keyword>
<comment type="similarity">
    <text evidence="3">In the N-terminal section; belongs to the NADH:flavin oxidoreductase/NADH oxidase family.</text>
</comment>
<reference evidence="12 13" key="1">
    <citation type="submission" date="2018-06" db="EMBL/GenBank/DDBJ databases">
        <title>Extensive metabolic versatility and redundancy in microbially diverse, dynamic hydrothermal sediments.</title>
        <authorList>
            <person name="Dombrowski N."/>
            <person name="Teske A."/>
            <person name="Baker B.J."/>
        </authorList>
    </citation>
    <scope>NUCLEOTIDE SEQUENCE [LARGE SCALE GENOMIC DNA]</scope>
    <source>
        <strain evidence="12">B35_G9</strain>
    </source>
</reference>
<protein>
    <submittedName>
        <fullName evidence="12">Oxidoreductase</fullName>
    </submittedName>
</protein>
<sequence>MDMIQLKNSFILAPVKLGYADKDGIVNQRHIDFYLERSRDMGAVIIEPLYIDKGLREIPTQLGISEDKHIEGLSLLVSSVHKTGAKVIAHLNHQGRMANPKIPGNYFVSSTDKACENGGAVPKRMDKDDMRKAVNLFVSAARRAKEAGFDMIELQFGHGYLLAQFISPFVNDRDDEYGGSFENRIRFPLEVLDAVKKTADLPIIARISGDEMIPNGIKLPEMIEFSKILESKGVEMIHVSAGSICSTPPWFFQHMFIPKGKTWEMAKEIKNNVKIPVIAVGRINTFEDIETIKNGRYADYIAIGRALVADPEFVSKYLKKAKGIVRPCLACSEGCLGGVKGGKGLQCLVNPAVGYKDGDLEKIEIPKKYAVIGGGVAGMEAAIVMKMRGHDVTIYEKGELGGQFNLAFLPPNKSTLLKLIDYYKEKLKSLDIPVVYKEVDSGELIEKGYDGVVLATGSVPAVPPIKGLKKYYWAEVLKEGMVIENKKVLIIGGGLIGLEVATALLNHNNHIVIVEMLDEVGRGMEAIEKTLILKRLKAGGVEFYLNSRVEEIVGNVVKVKGEKNFEIDAIDDIVLTTGMRSYNPLEEKLKGKLPVYIVGDAKKVGNAQDAIRDAYVTAREIK</sequence>
<accession>A0A660S8E4</accession>
<evidence type="ECO:0000256" key="7">
    <source>
        <dbReference type="ARBA" id="ARBA00023002"/>
    </source>
</evidence>
<dbReference type="GO" id="GO:0046872">
    <property type="term" value="F:metal ion binding"/>
    <property type="evidence" value="ECO:0007669"/>
    <property type="project" value="UniProtKB-KW"/>
</dbReference>
<gene>
    <name evidence="12" type="ORF">DRP44_03925</name>
</gene>
<dbReference type="GO" id="GO:0051536">
    <property type="term" value="F:iron-sulfur cluster binding"/>
    <property type="evidence" value="ECO:0007669"/>
    <property type="project" value="UniProtKB-KW"/>
</dbReference>
<evidence type="ECO:0000256" key="2">
    <source>
        <dbReference type="ARBA" id="ARBA00001966"/>
    </source>
</evidence>
<keyword evidence="8" id="KW-0408">Iron</keyword>
<evidence type="ECO:0000313" key="12">
    <source>
        <dbReference type="EMBL" id="RKX66529.1"/>
    </source>
</evidence>
<keyword evidence="9" id="KW-0411">Iron-sulfur</keyword>
<dbReference type="Proteomes" id="UP000282321">
    <property type="component" value="Unassembled WGS sequence"/>
</dbReference>
<dbReference type="InterPro" id="IPR013785">
    <property type="entry name" value="Aldolase_TIM"/>
</dbReference>
<dbReference type="InterPro" id="IPR023753">
    <property type="entry name" value="FAD/NAD-binding_dom"/>
</dbReference>
<comment type="cofactor">
    <cofactor evidence="2">
        <name>[4Fe-4S] cluster</name>
        <dbReference type="ChEBI" id="CHEBI:49883"/>
    </cofactor>
</comment>
<evidence type="ECO:0000256" key="6">
    <source>
        <dbReference type="ARBA" id="ARBA00022723"/>
    </source>
</evidence>
<dbReference type="AlphaFoldDB" id="A0A660S8E4"/>
<evidence type="ECO:0000313" key="13">
    <source>
        <dbReference type="Proteomes" id="UP000282321"/>
    </source>
</evidence>
<dbReference type="PANTHER" id="PTHR42917">
    <property type="entry name" value="2,4-DIENOYL-COA REDUCTASE"/>
    <property type="match status" value="1"/>
</dbReference>
<keyword evidence="7" id="KW-0560">Oxidoreductase</keyword>
<dbReference type="SUPFAM" id="SSF51395">
    <property type="entry name" value="FMN-linked oxidoreductases"/>
    <property type="match status" value="1"/>
</dbReference>
<dbReference type="PRINTS" id="PR00368">
    <property type="entry name" value="FADPNR"/>
</dbReference>
<dbReference type="Gene3D" id="3.50.50.60">
    <property type="entry name" value="FAD/NAD(P)-binding domain"/>
    <property type="match status" value="1"/>
</dbReference>
<feature type="domain" description="NADH:flavin oxidoreductase/NADH oxidase N-terminal" evidence="10">
    <location>
        <begin position="4"/>
        <end position="317"/>
    </location>
</feature>
<name>A0A660S8E4_UNCT6</name>
<dbReference type="GO" id="GO:0016491">
    <property type="term" value="F:oxidoreductase activity"/>
    <property type="evidence" value="ECO:0007669"/>
    <property type="project" value="UniProtKB-KW"/>
</dbReference>
<feature type="domain" description="FAD/NAD(P)-binding" evidence="11">
    <location>
        <begin position="368"/>
        <end position="589"/>
    </location>
</feature>
<dbReference type="InterPro" id="IPR036188">
    <property type="entry name" value="FAD/NAD-bd_sf"/>
</dbReference>
<evidence type="ECO:0000256" key="9">
    <source>
        <dbReference type="ARBA" id="ARBA00023014"/>
    </source>
</evidence>
<evidence type="ECO:0000256" key="1">
    <source>
        <dbReference type="ARBA" id="ARBA00001917"/>
    </source>
</evidence>
<evidence type="ECO:0000259" key="11">
    <source>
        <dbReference type="Pfam" id="PF07992"/>
    </source>
</evidence>
<evidence type="ECO:0000256" key="5">
    <source>
        <dbReference type="ARBA" id="ARBA00022643"/>
    </source>
</evidence>
<dbReference type="GO" id="GO:0010181">
    <property type="term" value="F:FMN binding"/>
    <property type="evidence" value="ECO:0007669"/>
    <property type="project" value="InterPro"/>
</dbReference>
<proteinExistence type="inferred from homology"/>
<comment type="cofactor">
    <cofactor evidence="1">
        <name>FMN</name>
        <dbReference type="ChEBI" id="CHEBI:58210"/>
    </cofactor>
</comment>
<evidence type="ECO:0000256" key="4">
    <source>
        <dbReference type="ARBA" id="ARBA00022630"/>
    </source>
</evidence>
<dbReference type="InterPro" id="IPR051793">
    <property type="entry name" value="NADH:flavin_oxidoreductase"/>
</dbReference>